<accession>A0ABU5HH11</accession>
<dbReference type="GO" id="GO:0016787">
    <property type="term" value="F:hydrolase activity"/>
    <property type="evidence" value="ECO:0007669"/>
    <property type="project" value="UniProtKB-KW"/>
</dbReference>
<dbReference type="Gene3D" id="2.60.40.10">
    <property type="entry name" value="Immunoglobulins"/>
    <property type="match status" value="1"/>
</dbReference>
<organism evidence="2 3">
    <name type="scientific">Hyalangium rubrum</name>
    <dbReference type="NCBI Taxonomy" id="3103134"/>
    <lineage>
        <taxon>Bacteria</taxon>
        <taxon>Pseudomonadati</taxon>
        <taxon>Myxococcota</taxon>
        <taxon>Myxococcia</taxon>
        <taxon>Myxococcales</taxon>
        <taxon>Cystobacterineae</taxon>
        <taxon>Archangiaceae</taxon>
        <taxon>Hyalangium</taxon>
    </lineage>
</organism>
<comment type="caution">
    <text evidence="2">The sequence shown here is derived from an EMBL/GenBank/DDBJ whole genome shotgun (WGS) entry which is preliminary data.</text>
</comment>
<dbReference type="Pfam" id="PF00756">
    <property type="entry name" value="Esterase"/>
    <property type="match status" value="1"/>
</dbReference>
<gene>
    <name evidence="2" type="ORF">SYV04_39030</name>
</gene>
<dbReference type="EMBL" id="JAXIVS010000020">
    <property type="protein sequence ID" value="MDY7232447.1"/>
    <property type="molecule type" value="Genomic_DNA"/>
</dbReference>
<dbReference type="SMART" id="SM01065">
    <property type="entry name" value="CBM_2"/>
    <property type="match status" value="1"/>
</dbReference>
<dbReference type="SUPFAM" id="SSF49452">
    <property type="entry name" value="Starch-binding domain-like"/>
    <property type="match status" value="1"/>
</dbReference>
<protein>
    <submittedName>
        <fullName evidence="2">Alpha/beta hydrolase-fold protein</fullName>
    </submittedName>
</protein>
<sequence>MTERRAFRVALLLWLAVGFGVCGSGPTPPALAKDPQLTFEVAVPTDTPVNADVWISGNHAALGQWNGSGLKLTRAPDGRYTTSLSLPSGTALEFKVTRGSWNTVEKSTSGEETSNRTLRVGTRSERVSLTVARWADSSSPLPPHTVAGNVRYLRDVASRHLPRKRDVIVWLPPDYDANPKRRYPVLYMHDGQNLMDSATSFSGEWRVDETAQQLVQSGTVEPLIIVGVYNTEDRFSEYTQVQDTGEFAHLGGGNADAYGRFLVEELKPLIDKTFRTRKGASDTGLAGSSLGGLVTLHLGLKYPNTFRRLGVVSPSVFWGNRDIVSRVKALKKKPSSRVWVDIGTEESRGSQETVDDTRLLRDALVAQGWVAGKDLHYVEIPGAFHTESAWAERFDDILQFLYPAPATPAR</sequence>
<proteinExistence type="predicted"/>
<keyword evidence="3" id="KW-1185">Reference proteome</keyword>
<evidence type="ECO:0000313" key="3">
    <source>
        <dbReference type="Proteomes" id="UP001291309"/>
    </source>
</evidence>
<dbReference type="PANTHER" id="PTHR48098">
    <property type="entry name" value="ENTEROCHELIN ESTERASE-RELATED"/>
    <property type="match status" value="1"/>
</dbReference>
<dbReference type="InterPro" id="IPR002044">
    <property type="entry name" value="CBM20"/>
</dbReference>
<dbReference type="InterPro" id="IPR000801">
    <property type="entry name" value="Esterase-like"/>
</dbReference>
<dbReference type="InterPro" id="IPR029058">
    <property type="entry name" value="AB_hydrolase_fold"/>
</dbReference>
<keyword evidence="2" id="KW-0378">Hydrolase</keyword>
<dbReference type="SUPFAM" id="SSF53474">
    <property type="entry name" value="alpha/beta-Hydrolases"/>
    <property type="match status" value="1"/>
</dbReference>
<evidence type="ECO:0000313" key="2">
    <source>
        <dbReference type="EMBL" id="MDY7232447.1"/>
    </source>
</evidence>
<dbReference type="Pfam" id="PF00686">
    <property type="entry name" value="CBM_20"/>
    <property type="match status" value="1"/>
</dbReference>
<dbReference type="InterPro" id="IPR050583">
    <property type="entry name" value="Mycobacterial_A85_antigen"/>
</dbReference>
<dbReference type="Proteomes" id="UP001291309">
    <property type="component" value="Unassembled WGS sequence"/>
</dbReference>
<dbReference type="InterPro" id="IPR013784">
    <property type="entry name" value="Carb-bd-like_fold"/>
</dbReference>
<reference evidence="2 3" key="1">
    <citation type="submission" date="2023-12" db="EMBL/GenBank/DDBJ databases">
        <title>the genome sequence of Hyalangium sp. s54d21.</title>
        <authorList>
            <person name="Zhang X."/>
        </authorList>
    </citation>
    <scope>NUCLEOTIDE SEQUENCE [LARGE SCALE GENOMIC DNA]</scope>
    <source>
        <strain evidence="3">s54d21</strain>
    </source>
</reference>
<dbReference type="PROSITE" id="PS51166">
    <property type="entry name" value="CBM20"/>
    <property type="match status" value="1"/>
</dbReference>
<dbReference type="Gene3D" id="3.40.50.1820">
    <property type="entry name" value="alpha/beta hydrolase"/>
    <property type="match status" value="1"/>
</dbReference>
<evidence type="ECO:0000259" key="1">
    <source>
        <dbReference type="PROSITE" id="PS51166"/>
    </source>
</evidence>
<dbReference type="RefSeq" id="WP_321551161.1">
    <property type="nucleotide sequence ID" value="NZ_JAXIVS010000020.1"/>
</dbReference>
<feature type="domain" description="CBM20" evidence="1">
    <location>
        <begin position="29"/>
        <end position="136"/>
    </location>
</feature>
<name>A0ABU5HH11_9BACT</name>
<dbReference type="PANTHER" id="PTHR48098:SF6">
    <property type="entry name" value="FERRI-BACILLIBACTIN ESTERASE BESA"/>
    <property type="match status" value="1"/>
</dbReference>
<dbReference type="InterPro" id="IPR013783">
    <property type="entry name" value="Ig-like_fold"/>
</dbReference>